<proteinExistence type="predicted"/>
<dbReference type="InterPro" id="IPR052252">
    <property type="entry name" value="CEMIP/CEMIP2"/>
</dbReference>
<sequence>MACLDLRANLNFLEVGGNGYSHFNSDGSFPSDEGSSQEVSESLFVGESRNYGFQGGQNKYVGTGGIDQKPRTLPRNRTFPIRGFQIYDGPIHLTRCTFKKYVPTPDRYTSAIGFLVKNPWQITPRNNISLVKFGPHVSLNVFFGKPGPWFEDCELDGDKNSIFHDIDGSVTGYKDAYVGRIDNYLIRHPSCVNITKWNAVVCSGNYAQVGQNALWCLIPNQLLIVPLPRGVLLCSSAWSILSKA</sequence>
<organism evidence="1 2">
    <name type="scientific">Lynx pardinus</name>
    <name type="common">Iberian lynx</name>
    <name type="synonym">Felis pardina</name>
    <dbReference type="NCBI Taxonomy" id="191816"/>
    <lineage>
        <taxon>Eukaryota</taxon>
        <taxon>Metazoa</taxon>
        <taxon>Chordata</taxon>
        <taxon>Craniata</taxon>
        <taxon>Vertebrata</taxon>
        <taxon>Euteleostomi</taxon>
        <taxon>Mammalia</taxon>
        <taxon>Eutheria</taxon>
        <taxon>Laurasiatheria</taxon>
        <taxon>Carnivora</taxon>
        <taxon>Feliformia</taxon>
        <taxon>Felidae</taxon>
        <taxon>Felinae</taxon>
        <taxon>Lynx</taxon>
    </lineage>
</organism>
<reference evidence="1 2" key="1">
    <citation type="submission" date="2019-01" db="EMBL/GenBank/DDBJ databases">
        <authorList>
            <person name="Alioto T."/>
            <person name="Alioto T."/>
        </authorList>
    </citation>
    <scope>NUCLEOTIDE SEQUENCE [LARGE SCALE GENOMIC DNA]</scope>
</reference>
<evidence type="ECO:0000313" key="2">
    <source>
        <dbReference type="Proteomes" id="UP000386466"/>
    </source>
</evidence>
<gene>
    <name evidence="1" type="ORF">LYPA_23C022795</name>
</gene>
<dbReference type="PANTHER" id="PTHR15535:SF26">
    <property type="entry name" value="CELL SURFACE HYALURONIDASE"/>
    <property type="match status" value="1"/>
</dbReference>
<accession>A0A485N1K9</accession>
<dbReference type="AlphaFoldDB" id="A0A485N1K9"/>
<evidence type="ECO:0000313" key="1">
    <source>
        <dbReference type="EMBL" id="VFV26114.1"/>
    </source>
</evidence>
<name>A0A485N1K9_LYNPA</name>
<dbReference type="Proteomes" id="UP000386466">
    <property type="component" value="Unassembled WGS sequence"/>
</dbReference>
<dbReference type="PANTHER" id="PTHR15535">
    <property type="entry name" value="TRANSMEMBRANE PROTEIN 2-RELATED"/>
    <property type="match status" value="1"/>
</dbReference>
<dbReference type="EMBL" id="CAAGRJ010008352">
    <property type="protein sequence ID" value="VFV26114.1"/>
    <property type="molecule type" value="Genomic_DNA"/>
</dbReference>
<protein>
    <submittedName>
        <fullName evidence="1">Uncharacterized protein</fullName>
    </submittedName>
</protein>
<keyword evidence="2" id="KW-1185">Reference proteome</keyword>